<dbReference type="EMBL" id="BLLI01000077">
    <property type="protein sequence ID" value="GFH43326.1"/>
    <property type="molecule type" value="Genomic_DNA"/>
</dbReference>
<comment type="caution">
    <text evidence="1">The sequence shown here is derived from an EMBL/GenBank/DDBJ whole genome shotgun (WGS) entry which is preliminary data.</text>
</comment>
<keyword evidence="2" id="KW-1185">Reference proteome</keyword>
<sequence length="76" mass="8468">MGEAAQAYQTIEECAELIVAINKKVTRTPAPDSLDNVLDEIADVEMMLAQMRLTFGISDEMIAKRIEKNLPSWVSI</sequence>
<organism evidence="1 2">
    <name type="scientific">Pseudolactococcus hodotermopsidis</name>
    <dbReference type="NCBI Taxonomy" id="2709157"/>
    <lineage>
        <taxon>Bacteria</taxon>
        <taxon>Bacillati</taxon>
        <taxon>Bacillota</taxon>
        <taxon>Bacilli</taxon>
        <taxon>Lactobacillales</taxon>
        <taxon>Streptococcaceae</taxon>
        <taxon>Pseudolactococcus</taxon>
    </lineage>
</organism>
<protein>
    <recommendedName>
        <fullName evidence="3">NTP pyrophosphohydrolase MazG putative catalytic core domain-containing protein</fullName>
    </recommendedName>
</protein>
<dbReference type="AlphaFoldDB" id="A0A6A0BEX1"/>
<evidence type="ECO:0000313" key="2">
    <source>
        <dbReference type="Proteomes" id="UP000480303"/>
    </source>
</evidence>
<accession>A0A6A0BEX1</accession>
<dbReference type="Proteomes" id="UP000480303">
    <property type="component" value="Unassembled WGS sequence"/>
</dbReference>
<evidence type="ECO:0008006" key="3">
    <source>
        <dbReference type="Google" id="ProtNLM"/>
    </source>
</evidence>
<dbReference type="CDD" id="cd11539">
    <property type="entry name" value="NTP-PPase_u2"/>
    <property type="match status" value="1"/>
</dbReference>
<reference evidence="1 2" key="1">
    <citation type="submission" date="2020-02" db="EMBL/GenBank/DDBJ databases">
        <title>Draft genome sequence of Lactococcus sp. Hs30E4-3.</title>
        <authorList>
            <person name="Noda S."/>
            <person name="Yuki M."/>
            <person name="Ohkuma M."/>
        </authorList>
    </citation>
    <scope>NUCLEOTIDE SEQUENCE [LARGE SCALE GENOMIC DNA]</scope>
    <source>
        <strain evidence="1 2">Hs30E4-3</strain>
    </source>
</reference>
<gene>
    <name evidence="1" type="ORF">Hs30E_18770</name>
</gene>
<dbReference type="RefSeq" id="WP_172209759.1">
    <property type="nucleotide sequence ID" value="NZ_BLLI01000077.1"/>
</dbReference>
<name>A0A6A0BEX1_9LACT</name>
<proteinExistence type="predicted"/>
<dbReference type="SUPFAM" id="SSF101386">
    <property type="entry name" value="all-alpha NTP pyrophosphatases"/>
    <property type="match status" value="1"/>
</dbReference>
<evidence type="ECO:0000313" key="1">
    <source>
        <dbReference type="EMBL" id="GFH43326.1"/>
    </source>
</evidence>